<dbReference type="Pfam" id="PF02668">
    <property type="entry name" value="TauD"/>
    <property type="match status" value="1"/>
</dbReference>
<keyword evidence="10" id="KW-0560">Oxidoreductase</keyword>
<dbReference type="EC" id="1.14.11.8" evidence="5"/>
<dbReference type="Proteomes" id="UP000694888">
    <property type="component" value="Unplaced"/>
</dbReference>
<dbReference type="NCBIfam" id="TIGR02410">
    <property type="entry name" value="carnitine_TMLD"/>
    <property type="match status" value="1"/>
</dbReference>
<dbReference type="GeneID" id="101851763"/>
<dbReference type="SUPFAM" id="SSF51197">
    <property type="entry name" value="Clavaminate synthase-like"/>
    <property type="match status" value="1"/>
</dbReference>
<comment type="cofactor">
    <cofactor evidence="1">
        <name>Fe(2+)</name>
        <dbReference type="ChEBI" id="CHEBI:29033"/>
    </cofactor>
</comment>
<comment type="cofactor">
    <cofactor evidence="2">
        <name>L-ascorbate</name>
        <dbReference type="ChEBI" id="CHEBI:38290"/>
    </cofactor>
</comment>
<keyword evidence="11" id="KW-0408">Iron</keyword>
<evidence type="ECO:0000256" key="6">
    <source>
        <dbReference type="ARBA" id="ARBA00016835"/>
    </source>
</evidence>
<name>A0ABM0K2Y0_APLCA</name>
<evidence type="ECO:0000256" key="9">
    <source>
        <dbReference type="ARBA" id="ARBA00022964"/>
    </source>
</evidence>
<dbReference type="InterPro" id="IPR012776">
    <property type="entry name" value="Trimethyllysine_dOase"/>
</dbReference>
<evidence type="ECO:0000313" key="21">
    <source>
        <dbReference type="RefSeq" id="XP_012943050.1"/>
    </source>
</evidence>
<dbReference type="RefSeq" id="XP_012943050.1">
    <property type="nucleotide sequence ID" value="XM_013087596.2"/>
</dbReference>
<dbReference type="Gene3D" id="3.30.2020.30">
    <property type="match status" value="1"/>
</dbReference>
<reference evidence="20 21" key="1">
    <citation type="submission" date="2025-05" db="UniProtKB">
        <authorList>
            <consortium name="RefSeq"/>
        </authorList>
    </citation>
    <scope>IDENTIFICATION</scope>
</reference>
<dbReference type="GO" id="GO:0051213">
    <property type="term" value="F:dioxygenase activity"/>
    <property type="evidence" value="ECO:0007669"/>
    <property type="project" value="UniProtKB-KW"/>
</dbReference>
<evidence type="ECO:0000256" key="1">
    <source>
        <dbReference type="ARBA" id="ARBA00001954"/>
    </source>
</evidence>
<comment type="similarity">
    <text evidence="4">Belongs to the gamma-BBH/TMLD family.</text>
</comment>
<dbReference type="PANTHER" id="PTHR10696">
    <property type="entry name" value="GAMMA-BUTYROBETAINE HYDROXYLASE-RELATED"/>
    <property type="match status" value="1"/>
</dbReference>
<evidence type="ECO:0000256" key="14">
    <source>
        <dbReference type="ARBA" id="ARBA00032283"/>
    </source>
</evidence>
<feature type="domain" description="Gamma-butyrobetaine hydroxylase-like N-terminal" evidence="18">
    <location>
        <begin position="135"/>
        <end position="210"/>
    </location>
</feature>
<evidence type="ECO:0000256" key="15">
    <source>
        <dbReference type="ARBA" id="ARBA00046008"/>
    </source>
</evidence>
<evidence type="ECO:0000256" key="4">
    <source>
        <dbReference type="ARBA" id="ARBA00008654"/>
    </source>
</evidence>
<evidence type="ECO:0000313" key="19">
    <source>
        <dbReference type="Proteomes" id="UP000694888"/>
    </source>
</evidence>
<evidence type="ECO:0000256" key="3">
    <source>
        <dbReference type="ARBA" id="ARBA00005022"/>
    </source>
</evidence>
<protein>
    <recommendedName>
        <fullName evidence="6">Trimethyllysine dioxygenase, mitochondrial</fullName>
        <ecNumber evidence="5">1.14.11.8</ecNumber>
    </recommendedName>
    <alternativeName>
        <fullName evidence="13">Epsilon-trimethyllysine 2-oxoglutarate dioxygenase</fullName>
    </alternativeName>
    <alternativeName>
        <fullName evidence="12">TML hydroxylase</fullName>
    </alternativeName>
    <alternativeName>
        <fullName evidence="14">TML-alpha-ketoglutarate dioxygenase</fullName>
    </alternativeName>
</protein>
<dbReference type="Pfam" id="PF06155">
    <property type="entry name" value="GBBH-like_N"/>
    <property type="match status" value="1"/>
</dbReference>
<evidence type="ECO:0000256" key="7">
    <source>
        <dbReference type="ARBA" id="ARBA00022723"/>
    </source>
</evidence>
<proteinExistence type="inferred from homology"/>
<dbReference type="InterPro" id="IPR038492">
    <property type="entry name" value="GBBH-like_N_sf"/>
</dbReference>
<dbReference type="InterPro" id="IPR010376">
    <property type="entry name" value="GBBH-like_N"/>
</dbReference>
<evidence type="ECO:0000256" key="12">
    <source>
        <dbReference type="ARBA" id="ARBA00030363"/>
    </source>
</evidence>
<evidence type="ECO:0000256" key="16">
    <source>
        <dbReference type="ARBA" id="ARBA00049334"/>
    </source>
</evidence>
<dbReference type="InterPro" id="IPR050411">
    <property type="entry name" value="AlphaKG_dependent_hydroxylases"/>
</dbReference>
<evidence type="ECO:0000256" key="8">
    <source>
        <dbReference type="ARBA" id="ARBA00022873"/>
    </source>
</evidence>
<evidence type="ECO:0000259" key="18">
    <source>
        <dbReference type="Pfam" id="PF06155"/>
    </source>
</evidence>
<dbReference type="PANTHER" id="PTHR10696:SF51">
    <property type="entry name" value="TRIMETHYLLYSINE DIOXYGENASE, MITOCHONDRIAL"/>
    <property type="match status" value="1"/>
</dbReference>
<comment type="catalytic activity">
    <reaction evidence="16">
        <text>N(6),N(6),N(6)-trimethyl-L-lysine + 2-oxoglutarate + O2 = (3S)-3-hydroxy-N(6),N(6),N(6)-trimethyl-L-lysine + succinate + CO2</text>
        <dbReference type="Rhea" id="RHEA:14181"/>
        <dbReference type="ChEBI" id="CHEBI:15379"/>
        <dbReference type="ChEBI" id="CHEBI:16526"/>
        <dbReference type="ChEBI" id="CHEBI:16810"/>
        <dbReference type="ChEBI" id="CHEBI:30031"/>
        <dbReference type="ChEBI" id="CHEBI:58100"/>
        <dbReference type="ChEBI" id="CHEBI:141499"/>
        <dbReference type="EC" id="1.14.11.8"/>
    </reaction>
</comment>
<evidence type="ECO:0000256" key="13">
    <source>
        <dbReference type="ARBA" id="ARBA00031778"/>
    </source>
</evidence>
<keyword evidence="19" id="KW-1185">Reference proteome</keyword>
<dbReference type="InterPro" id="IPR003819">
    <property type="entry name" value="TauD/TfdA-like"/>
</dbReference>
<evidence type="ECO:0000259" key="17">
    <source>
        <dbReference type="Pfam" id="PF02668"/>
    </source>
</evidence>
<dbReference type="RefSeq" id="XP_005107531.1">
    <property type="nucleotide sequence ID" value="XM_005107474.3"/>
</dbReference>
<evidence type="ECO:0000256" key="11">
    <source>
        <dbReference type="ARBA" id="ARBA00023004"/>
    </source>
</evidence>
<keyword evidence="9 20" id="KW-0223">Dioxygenase</keyword>
<comment type="function">
    <text evidence="15">Converts trimethyllysine (TML) into hydroxytrimethyllysine (HTML).</text>
</comment>
<evidence type="ECO:0000256" key="10">
    <source>
        <dbReference type="ARBA" id="ARBA00023002"/>
    </source>
</evidence>
<evidence type="ECO:0000313" key="20">
    <source>
        <dbReference type="RefSeq" id="XP_005107531.1"/>
    </source>
</evidence>
<evidence type="ECO:0000256" key="2">
    <source>
        <dbReference type="ARBA" id="ARBA00001961"/>
    </source>
</evidence>
<dbReference type="InterPro" id="IPR042098">
    <property type="entry name" value="TauD-like_sf"/>
</dbReference>
<organism evidence="19 20">
    <name type="scientific">Aplysia californica</name>
    <name type="common">California sea hare</name>
    <dbReference type="NCBI Taxonomy" id="6500"/>
    <lineage>
        <taxon>Eukaryota</taxon>
        <taxon>Metazoa</taxon>
        <taxon>Spiralia</taxon>
        <taxon>Lophotrochozoa</taxon>
        <taxon>Mollusca</taxon>
        <taxon>Gastropoda</taxon>
        <taxon>Heterobranchia</taxon>
        <taxon>Euthyneura</taxon>
        <taxon>Tectipleura</taxon>
        <taxon>Aplysiida</taxon>
        <taxon>Aplysioidea</taxon>
        <taxon>Aplysiidae</taxon>
        <taxon>Aplysia</taxon>
    </lineage>
</organism>
<evidence type="ECO:0000256" key="5">
    <source>
        <dbReference type="ARBA" id="ARBA00012267"/>
    </source>
</evidence>
<dbReference type="CDD" id="cd00250">
    <property type="entry name" value="CAS_like"/>
    <property type="match status" value="1"/>
</dbReference>
<comment type="pathway">
    <text evidence="3">Amine and polyamine biosynthesis; carnitine biosynthesis.</text>
</comment>
<dbReference type="Gene3D" id="3.60.130.10">
    <property type="entry name" value="Clavaminate synthase-like"/>
    <property type="match status" value="1"/>
</dbReference>
<accession>A0ABM0K2Y0</accession>
<sequence>MKLSDMARLVHRSCALVKGNFVSRSNLLSKDTVLFNHRTFLTLKNFSVSSKYHSKCGLHCRRNGALSAGSINSETTYKSKPSLLPVVRRNSVFAGGVSLGPRVCLIKAARSFHSSRHDLAQEVSKLRVNGNDECVEVTVGQQVLRIPFVWLRDHCRSERYYNHATYQKNPDAELLERDLVPDELSVTDGNSGLRITWRDGHTSEFSAKWLQENFFPGRAGGVAGRRLWNSADIQSELPRVSHAEHMESEAGLRKTLSNLITHGICLVDGAPASLDGTQAVVERVCFVQRTIFGEMWSFSSNAARSDTAYTGIALGAHTDTTYMDLPAGIQVFQCLEHNGSGGKTLLVDGFRAIEELRQTNPEAYDVLCRAVVPHEYVEDPCPHSPGYHLHSLGTVIQAHPASGETIQLRFNPYDRAPLNTVAPESLEQFYRAYDQLSRIIARKEGELWVKLTPGTVLLVDNWRVMHGRSAYDGHRVICGCYLPRDEWISKARVMGLL</sequence>
<gene>
    <name evidence="20 21" type="primary">LOC101851763</name>
</gene>
<keyword evidence="7" id="KW-0479">Metal-binding</keyword>
<feature type="domain" description="TauD/TfdA-like" evidence="17">
    <location>
        <begin position="243"/>
        <end position="481"/>
    </location>
</feature>
<keyword evidence="8" id="KW-0124">Carnitine biosynthesis</keyword>